<evidence type="ECO:0000313" key="3">
    <source>
        <dbReference type="Proteomes" id="UP000218620"/>
    </source>
</evidence>
<evidence type="ECO:0000256" key="1">
    <source>
        <dbReference type="SAM" id="Phobius"/>
    </source>
</evidence>
<dbReference type="EMBL" id="NRGQ01000003">
    <property type="protein sequence ID" value="PCC44267.1"/>
    <property type="molecule type" value="Genomic_DNA"/>
</dbReference>
<dbReference type="RefSeq" id="WP_096177390.1">
    <property type="nucleotide sequence ID" value="NZ_NRGQ01000003.1"/>
</dbReference>
<name>A0A2A3YYA4_BREAU</name>
<evidence type="ECO:0000313" key="2">
    <source>
        <dbReference type="EMBL" id="PCC44267.1"/>
    </source>
</evidence>
<dbReference type="AlphaFoldDB" id="A0A2A3YYA4"/>
<accession>A0A2A3YYA4</accession>
<feature type="transmembrane region" description="Helical" evidence="1">
    <location>
        <begin position="118"/>
        <end position="140"/>
    </location>
</feature>
<organism evidence="2 3">
    <name type="scientific">Brevibacterium aurantiacum</name>
    <dbReference type="NCBI Taxonomy" id="273384"/>
    <lineage>
        <taxon>Bacteria</taxon>
        <taxon>Bacillati</taxon>
        <taxon>Actinomycetota</taxon>
        <taxon>Actinomycetes</taxon>
        <taxon>Micrococcales</taxon>
        <taxon>Brevibacteriaceae</taxon>
        <taxon>Brevibacterium</taxon>
    </lineage>
</organism>
<feature type="transmembrane region" description="Helical" evidence="1">
    <location>
        <begin position="152"/>
        <end position="177"/>
    </location>
</feature>
<proteinExistence type="predicted"/>
<comment type="caution">
    <text evidence="2">The sequence shown here is derived from an EMBL/GenBank/DDBJ whole genome shotgun (WGS) entry which is preliminary data.</text>
</comment>
<keyword evidence="1" id="KW-0472">Membrane</keyword>
<reference evidence="2 3" key="1">
    <citation type="journal article" date="2017" name="Elife">
        <title>Extensive horizontal gene transfer in cheese-associated bacteria.</title>
        <authorList>
            <person name="Bonham K.S."/>
            <person name="Wolfe B.E."/>
            <person name="Dutton R.J."/>
        </authorList>
    </citation>
    <scope>NUCLEOTIDE SEQUENCE [LARGE SCALE GENOMIC DNA]</scope>
    <source>
        <strain evidence="2 3">962_8</strain>
    </source>
</reference>
<protein>
    <submittedName>
        <fullName evidence="2">Uncharacterized protein</fullName>
    </submittedName>
</protein>
<dbReference type="Proteomes" id="UP000218620">
    <property type="component" value="Unassembled WGS sequence"/>
</dbReference>
<sequence length="185" mass="19489">MERLAASLEALRTEGATEVARSEAFANQLVADLRGRTSVTLDSSEVARIVGDDVAEAVAEAVKPRIEALRAEMERTATSIREVMASNLKAIDKRMTRAEAVQERVVGMRAVLTHAGAAVLPFALVAFVAVIGVLCGFAAVPTVTGAEGFGRVAVIGGWIVALGLFVGVVILGGAKLAQKFREWSR</sequence>
<keyword evidence="1" id="KW-0812">Transmembrane</keyword>
<keyword evidence="1" id="KW-1133">Transmembrane helix</keyword>
<gene>
    <name evidence="2" type="ORF">CIK65_01305</name>
</gene>